<evidence type="ECO:0000256" key="3">
    <source>
        <dbReference type="ARBA" id="ARBA00022630"/>
    </source>
</evidence>
<keyword evidence="8 13" id="KW-1133">Transmembrane helix</keyword>
<dbReference type="PANTHER" id="PTHR47354">
    <property type="entry name" value="NADH OXIDOREDUCTASE HCR"/>
    <property type="match status" value="1"/>
</dbReference>
<evidence type="ECO:0000256" key="12">
    <source>
        <dbReference type="ARBA" id="ARBA00023136"/>
    </source>
</evidence>
<evidence type="ECO:0000313" key="16">
    <source>
        <dbReference type="Proteomes" id="UP000182544"/>
    </source>
</evidence>
<evidence type="ECO:0000256" key="9">
    <source>
        <dbReference type="ARBA" id="ARBA00023002"/>
    </source>
</evidence>
<dbReference type="GO" id="GO:0050660">
    <property type="term" value="F:flavin adenine dinucleotide binding"/>
    <property type="evidence" value="ECO:0007669"/>
    <property type="project" value="TreeGrafter"/>
</dbReference>
<protein>
    <submittedName>
        <fullName evidence="15">Predicted ferric reductase</fullName>
    </submittedName>
</protein>
<evidence type="ECO:0000256" key="1">
    <source>
        <dbReference type="ARBA" id="ARBA00001974"/>
    </source>
</evidence>
<dbReference type="GO" id="GO:0051537">
    <property type="term" value="F:2 iron, 2 sulfur cluster binding"/>
    <property type="evidence" value="ECO:0007669"/>
    <property type="project" value="UniProtKB-KW"/>
</dbReference>
<keyword evidence="5" id="KW-0001">2Fe-2S</keyword>
<organism evidence="15 16">
    <name type="scientific">Flaviramulus basaltis</name>
    <dbReference type="NCBI Taxonomy" id="369401"/>
    <lineage>
        <taxon>Bacteria</taxon>
        <taxon>Pseudomonadati</taxon>
        <taxon>Bacteroidota</taxon>
        <taxon>Flavobacteriia</taxon>
        <taxon>Flavobacteriales</taxon>
        <taxon>Flavobacteriaceae</taxon>
        <taxon>Flaviramulus</taxon>
    </lineage>
</organism>
<dbReference type="CDD" id="cd06198">
    <property type="entry name" value="FNR_like_3"/>
    <property type="match status" value="1"/>
</dbReference>
<dbReference type="PANTHER" id="PTHR47354:SF8">
    <property type="entry name" value="1,2-PHENYLACETYL-COA EPOXIDASE, SUBUNIT E"/>
    <property type="match status" value="1"/>
</dbReference>
<dbReference type="Pfam" id="PF00175">
    <property type="entry name" value="NAD_binding_1"/>
    <property type="match status" value="1"/>
</dbReference>
<evidence type="ECO:0000256" key="7">
    <source>
        <dbReference type="ARBA" id="ARBA00022827"/>
    </source>
</evidence>
<feature type="transmembrane region" description="Helical" evidence="13">
    <location>
        <begin position="79"/>
        <end position="96"/>
    </location>
</feature>
<dbReference type="OrthoDB" id="9789468at2"/>
<feature type="transmembrane region" description="Helical" evidence="13">
    <location>
        <begin position="176"/>
        <end position="196"/>
    </location>
</feature>
<feature type="transmembrane region" description="Helical" evidence="13">
    <location>
        <begin position="145"/>
        <end position="164"/>
    </location>
</feature>
<dbReference type="Proteomes" id="UP000182544">
    <property type="component" value="Unassembled WGS sequence"/>
</dbReference>
<feature type="transmembrane region" description="Helical" evidence="13">
    <location>
        <begin position="33"/>
        <end position="58"/>
    </location>
</feature>
<keyword evidence="16" id="KW-1185">Reference proteome</keyword>
<dbReference type="RefSeq" id="WP_084648007.1">
    <property type="nucleotide sequence ID" value="NZ_FPKV01000005.1"/>
</dbReference>
<evidence type="ECO:0000259" key="14">
    <source>
        <dbReference type="PROSITE" id="PS51384"/>
    </source>
</evidence>
<dbReference type="GO" id="GO:0046872">
    <property type="term" value="F:metal ion binding"/>
    <property type="evidence" value="ECO:0007669"/>
    <property type="project" value="UniProtKB-KW"/>
</dbReference>
<dbReference type="InterPro" id="IPR050415">
    <property type="entry name" value="MRET"/>
</dbReference>
<feature type="transmembrane region" description="Helical" evidence="13">
    <location>
        <begin position="7"/>
        <end position="27"/>
    </location>
</feature>
<gene>
    <name evidence="15" type="ORF">SAMN05428642_10564</name>
</gene>
<dbReference type="Gene3D" id="3.40.50.80">
    <property type="entry name" value="Nucleotide-binding domain of ferredoxin-NADP reductase (FNR) module"/>
    <property type="match status" value="1"/>
</dbReference>
<dbReference type="GO" id="GO:0016491">
    <property type="term" value="F:oxidoreductase activity"/>
    <property type="evidence" value="ECO:0007669"/>
    <property type="project" value="UniProtKB-KW"/>
</dbReference>
<proteinExistence type="predicted"/>
<evidence type="ECO:0000256" key="11">
    <source>
        <dbReference type="ARBA" id="ARBA00023014"/>
    </source>
</evidence>
<dbReference type="InterPro" id="IPR013112">
    <property type="entry name" value="FAD-bd_8"/>
</dbReference>
<evidence type="ECO:0000256" key="2">
    <source>
        <dbReference type="ARBA" id="ARBA00004141"/>
    </source>
</evidence>
<dbReference type="InterPro" id="IPR017927">
    <property type="entry name" value="FAD-bd_FR_type"/>
</dbReference>
<dbReference type="Gene3D" id="2.40.30.10">
    <property type="entry name" value="Translation factors"/>
    <property type="match status" value="1"/>
</dbReference>
<keyword evidence="11" id="KW-0411">Iron-sulfur</keyword>
<keyword evidence="4 13" id="KW-0812">Transmembrane</keyword>
<evidence type="ECO:0000256" key="8">
    <source>
        <dbReference type="ARBA" id="ARBA00022989"/>
    </source>
</evidence>
<dbReference type="Pfam" id="PF01794">
    <property type="entry name" value="Ferric_reduct"/>
    <property type="match status" value="1"/>
</dbReference>
<dbReference type="InterPro" id="IPR001433">
    <property type="entry name" value="OxRdtase_FAD/NAD-bd"/>
</dbReference>
<feature type="transmembrane region" description="Helical" evidence="13">
    <location>
        <begin position="111"/>
        <end position="133"/>
    </location>
</feature>
<dbReference type="GO" id="GO:0016020">
    <property type="term" value="C:membrane"/>
    <property type="evidence" value="ECO:0007669"/>
    <property type="project" value="UniProtKB-SubCell"/>
</dbReference>
<evidence type="ECO:0000256" key="5">
    <source>
        <dbReference type="ARBA" id="ARBA00022714"/>
    </source>
</evidence>
<dbReference type="AlphaFoldDB" id="A0A1K2IR43"/>
<keyword evidence="3" id="KW-0285">Flavoprotein</keyword>
<sequence>MNIKHILVVSTYFIAMAIPLVMVYWLMPTTKEGFIAQIGMLMGLSGIMMVFFQFIISARIKWLDRLFAYNNLIDFHRRMGVWAFVFIMVHFVMLTLSEQSFDMLLGYDEPWYINLGKITFLILLVQVLVSIGHKKISVRYEHWRTMHNVFAISILVLMFVHSFYAGDDLELLPLQVLWFILPPTAIAFFIWQRYFLFTFAPKYEVLNVVKKAKDTYSVQFVPVNGNAPYSHNPGQFHFIKFTDCKHLKPEEHPFTISSSPSQKLHLASTIKASGDFTSQIHQLQKGDKVKIIGPFGKMSHLEKSHSGSIVFIAGGIGITPFASMLQYMADKDEQREVTLFYFNATESDIAFREELYHISENTSLKLKVVHILSKQDNWEGEKGRFDTKLLEKYCSGSLLQNDYYVCGPPLMINAVIKDLRQLQVPLTKIHSEMFGLAVSGSPTTHHKKQAQLVSRLIVMALIVLVIVFAGLRSGWELFGDDTLENEHSASSSLTLNRELN</sequence>
<keyword evidence="10" id="KW-0408">Iron</keyword>
<comment type="cofactor">
    <cofactor evidence="1">
        <name>FAD</name>
        <dbReference type="ChEBI" id="CHEBI:57692"/>
    </cofactor>
</comment>
<keyword evidence="6" id="KW-0479">Metal-binding</keyword>
<dbReference type="InterPro" id="IPR017938">
    <property type="entry name" value="Riboflavin_synthase-like_b-brl"/>
</dbReference>
<dbReference type="PRINTS" id="PR00406">
    <property type="entry name" value="CYTB5RDTASE"/>
</dbReference>
<reference evidence="15 16" key="1">
    <citation type="submission" date="2016-10" db="EMBL/GenBank/DDBJ databases">
        <authorList>
            <person name="de Groot N.N."/>
        </authorList>
    </citation>
    <scope>NUCLEOTIDE SEQUENCE [LARGE SCALE GENOMIC DNA]</scope>
    <source>
        <strain evidence="15 16">DSM 18180</strain>
    </source>
</reference>
<dbReference type="STRING" id="369401.SAMN05428642_10564"/>
<evidence type="ECO:0000256" key="6">
    <source>
        <dbReference type="ARBA" id="ARBA00022723"/>
    </source>
</evidence>
<name>A0A1K2IR43_9FLAO</name>
<feature type="domain" description="FAD-binding FR-type" evidence="14">
    <location>
        <begin position="192"/>
        <end position="301"/>
    </location>
</feature>
<keyword evidence="12 13" id="KW-0472">Membrane</keyword>
<keyword evidence="9" id="KW-0560">Oxidoreductase</keyword>
<evidence type="ECO:0000256" key="4">
    <source>
        <dbReference type="ARBA" id="ARBA00022692"/>
    </source>
</evidence>
<evidence type="ECO:0000313" key="15">
    <source>
        <dbReference type="EMBL" id="SFZ94774.1"/>
    </source>
</evidence>
<accession>A0A1K2IR43</accession>
<comment type="subcellular location">
    <subcellularLocation>
        <location evidence="2">Membrane</location>
        <topology evidence="2">Multi-pass membrane protein</topology>
    </subcellularLocation>
</comment>
<evidence type="ECO:0000256" key="13">
    <source>
        <dbReference type="SAM" id="Phobius"/>
    </source>
</evidence>
<keyword evidence="7" id="KW-0274">FAD</keyword>
<dbReference type="InterPro" id="IPR013130">
    <property type="entry name" value="Fe3_Rdtase_TM_dom"/>
</dbReference>
<feature type="transmembrane region" description="Helical" evidence="13">
    <location>
        <begin position="452"/>
        <end position="471"/>
    </location>
</feature>
<dbReference type="PROSITE" id="PS51384">
    <property type="entry name" value="FAD_FR"/>
    <property type="match status" value="1"/>
</dbReference>
<dbReference type="Pfam" id="PF08022">
    <property type="entry name" value="FAD_binding_8"/>
    <property type="match status" value="1"/>
</dbReference>
<dbReference type="SUPFAM" id="SSF63380">
    <property type="entry name" value="Riboflavin synthase domain-like"/>
    <property type="match status" value="1"/>
</dbReference>
<dbReference type="InterPro" id="IPR039261">
    <property type="entry name" value="FNR_nucleotide-bd"/>
</dbReference>
<dbReference type="SUPFAM" id="SSF52343">
    <property type="entry name" value="Ferredoxin reductase-like, C-terminal NADP-linked domain"/>
    <property type="match status" value="1"/>
</dbReference>
<dbReference type="EMBL" id="FPKV01000005">
    <property type="protein sequence ID" value="SFZ94774.1"/>
    <property type="molecule type" value="Genomic_DNA"/>
</dbReference>
<evidence type="ECO:0000256" key="10">
    <source>
        <dbReference type="ARBA" id="ARBA00023004"/>
    </source>
</evidence>